<feature type="compositionally biased region" description="Polar residues" evidence="1">
    <location>
        <begin position="1"/>
        <end position="37"/>
    </location>
</feature>
<accession>A0A182MHG0</accession>
<feature type="compositionally biased region" description="Low complexity" evidence="1">
    <location>
        <begin position="377"/>
        <end position="390"/>
    </location>
</feature>
<feature type="compositionally biased region" description="Gly residues" evidence="1">
    <location>
        <begin position="722"/>
        <end position="731"/>
    </location>
</feature>
<proteinExistence type="predicted"/>
<dbReference type="VEuPathDB" id="VectorBase:ACUA018362"/>
<feature type="compositionally biased region" description="Low complexity" evidence="1">
    <location>
        <begin position="103"/>
        <end position="114"/>
    </location>
</feature>
<dbReference type="Proteomes" id="UP000075883">
    <property type="component" value="Unassembled WGS sequence"/>
</dbReference>
<feature type="compositionally biased region" description="Basic and acidic residues" evidence="1">
    <location>
        <begin position="802"/>
        <end position="948"/>
    </location>
</feature>
<dbReference type="STRING" id="139723.A0A182MHG0"/>
<evidence type="ECO:0000313" key="3">
    <source>
        <dbReference type="Proteomes" id="UP000075883"/>
    </source>
</evidence>
<feature type="region of interest" description="Disordered" evidence="1">
    <location>
        <begin position="586"/>
        <end position="605"/>
    </location>
</feature>
<protein>
    <submittedName>
        <fullName evidence="2">Uncharacterized protein</fullName>
    </submittedName>
</protein>
<reference evidence="2" key="2">
    <citation type="submission" date="2020-05" db="UniProtKB">
        <authorList>
            <consortium name="EnsemblMetazoa"/>
        </authorList>
    </citation>
    <scope>IDENTIFICATION</scope>
    <source>
        <strain evidence="2">A-37</strain>
    </source>
</reference>
<feature type="region of interest" description="Disordered" evidence="1">
    <location>
        <begin position="651"/>
        <end position="948"/>
    </location>
</feature>
<evidence type="ECO:0000256" key="1">
    <source>
        <dbReference type="SAM" id="MobiDB-lite"/>
    </source>
</evidence>
<feature type="compositionally biased region" description="Polar residues" evidence="1">
    <location>
        <begin position="693"/>
        <end position="714"/>
    </location>
</feature>
<feature type="compositionally biased region" description="Polar residues" evidence="1">
    <location>
        <begin position="396"/>
        <end position="406"/>
    </location>
</feature>
<feature type="compositionally biased region" description="Low complexity" evidence="1">
    <location>
        <begin position="675"/>
        <end position="684"/>
    </location>
</feature>
<feature type="compositionally biased region" description="Basic and acidic residues" evidence="1">
    <location>
        <begin position="155"/>
        <end position="167"/>
    </location>
</feature>
<reference evidence="3" key="1">
    <citation type="submission" date="2013-09" db="EMBL/GenBank/DDBJ databases">
        <title>The Genome Sequence of Anopheles culicifacies species A.</title>
        <authorList>
            <consortium name="The Broad Institute Genomics Platform"/>
            <person name="Neafsey D.E."/>
            <person name="Besansky N."/>
            <person name="Howell P."/>
            <person name="Walton C."/>
            <person name="Young S.K."/>
            <person name="Zeng Q."/>
            <person name="Gargeya S."/>
            <person name="Fitzgerald M."/>
            <person name="Haas B."/>
            <person name="Abouelleil A."/>
            <person name="Allen A.W."/>
            <person name="Alvarado L."/>
            <person name="Arachchi H.M."/>
            <person name="Berlin A.M."/>
            <person name="Chapman S.B."/>
            <person name="Gainer-Dewar J."/>
            <person name="Goldberg J."/>
            <person name="Griggs A."/>
            <person name="Gujja S."/>
            <person name="Hansen M."/>
            <person name="Howarth C."/>
            <person name="Imamovic A."/>
            <person name="Ireland A."/>
            <person name="Larimer J."/>
            <person name="McCowan C."/>
            <person name="Murphy C."/>
            <person name="Pearson M."/>
            <person name="Poon T.W."/>
            <person name="Priest M."/>
            <person name="Roberts A."/>
            <person name="Saif S."/>
            <person name="Shea T."/>
            <person name="Sisk P."/>
            <person name="Sykes S."/>
            <person name="Wortman J."/>
            <person name="Nusbaum C."/>
            <person name="Birren B."/>
        </authorList>
    </citation>
    <scope>NUCLEOTIDE SEQUENCE [LARGE SCALE GENOMIC DNA]</scope>
    <source>
        <strain evidence="3">A-37</strain>
    </source>
</reference>
<organism evidence="2 3">
    <name type="scientific">Anopheles culicifacies</name>
    <dbReference type="NCBI Taxonomy" id="139723"/>
    <lineage>
        <taxon>Eukaryota</taxon>
        <taxon>Metazoa</taxon>
        <taxon>Ecdysozoa</taxon>
        <taxon>Arthropoda</taxon>
        <taxon>Hexapoda</taxon>
        <taxon>Insecta</taxon>
        <taxon>Pterygota</taxon>
        <taxon>Neoptera</taxon>
        <taxon>Endopterygota</taxon>
        <taxon>Diptera</taxon>
        <taxon>Nematocera</taxon>
        <taxon>Culicoidea</taxon>
        <taxon>Culicidae</taxon>
        <taxon>Anophelinae</taxon>
        <taxon>Anopheles</taxon>
        <taxon>culicifacies species complex</taxon>
    </lineage>
</organism>
<feature type="compositionally biased region" description="Low complexity" evidence="1">
    <location>
        <begin position="280"/>
        <end position="291"/>
    </location>
</feature>
<feature type="compositionally biased region" description="Polar residues" evidence="1">
    <location>
        <begin position="205"/>
        <end position="216"/>
    </location>
</feature>
<dbReference type="AlphaFoldDB" id="A0A182MHG0"/>
<dbReference type="EMBL" id="AXCM01004070">
    <property type="status" value="NOT_ANNOTATED_CDS"/>
    <property type="molecule type" value="Genomic_DNA"/>
</dbReference>
<feature type="compositionally biased region" description="Polar residues" evidence="1">
    <location>
        <begin position="418"/>
        <end position="438"/>
    </location>
</feature>
<name>A0A182MHG0_9DIPT</name>
<feature type="compositionally biased region" description="Polar residues" evidence="1">
    <location>
        <begin position="182"/>
        <end position="193"/>
    </location>
</feature>
<dbReference type="EnsemblMetazoa" id="ACUA018362-RA">
    <property type="protein sequence ID" value="ACUA018362-PA"/>
    <property type="gene ID" value="ACUA018362"/>
</dbReference>
<sequence length="948" mass="103524">MMAPTAANQYLTNSYAPPQQTYGQTNNFFNEPSPQSAPSTQRPPSHPPPSTTPQLVPTFSQTISDSFDTTAGNSWNWTVPESSNHAQQSASKGHPDESVTPNQLPQQPSTQRQQQYEDYLQPDNLTPANAQVQRLKSETLSPQWSIESQVSSSDRSLESDRSGEHRATAQVNPAMPSDEDTASGTKGSVNNGMTYGAENAERQHSSYATPFSTSTAPPVLDGAPDKLDEVLESLTIKQEVSEHTGGHTNVESNYRGEQMFPPPPPSIAGTTAAGPLVNESLSHVSKSSSTTPPLPPPPIDNPTVVPMAAGGGPPPSSSSGPPIVSGPPPKAMQITGSNPFKRTGPRSHTATPGLGTGPSPASIVPPPANAGGSFFYQQQTQPPALLQPAPVDETHGNNIETLTPENQEILVEPRSEQSMENQEIAPNNDRNQYLQTGHLSEDGYGAETPSSSVNSRAALQVVSGSEMNANHGDANEGRLPPPGLSRYVPGQNEQQPEPFVQSSAGQSFPEPPPGLDRMVPGMDLQNVSDLSLERQADGEVSDSTAAPVIIPAARNDHLHLHHNHHGHHHHERRVDMSDRNLYRVPGEDDNHNHHNQQRVVPGGGLENDRPVPATVGVSAPSVVPLSAIPGSAGMINAPATLDMPEEQRELVMDGENPDDQREDSLVGGNAVPTMSATGSGSSTAGAGGPTVLETESNVTADTTSRMEPSNTSTADESDKGGFYLGAGGSSKGAGRREDDNLRRSNKSKSSRDRYDTEDSDYSEHERRRRERETSVGVAGSGVAAESGSQRHERTRRTGGITGDRDKDKRKDNGRDRDRDRDRERERDRDRDRDRDYDYRDRERNRYDRERERYGRSSKYDRESRYETDGSKYETERSTRYDKEDKRYGGSTRDDYYRKRDERGPADDSRGAAGRDRDRDTIERRQRKEKERAERYRGDDRRKGECIAT</sequence>
<feature type="compositionally biased region" description="Polar residues" evidence="1">
    <location>
        <begin position="491"/>
        <end position="506"/>
    </location>
</feature>
<feature type="compositionally biased region" description="Polar residues" evidence="1">
    <location>
        <begin position="123"/>
        <end position="146"/>
    </location>
</feature>
<feature type="region of interest" description="Disordered" evidence="1">
    <location>
        <begin position="1"/>
        <end position="513"/>
    </location>
</feature>
<feature type="compositionally biased region" description="Basic and acidic residues" evidence="1">
    <location>
        <begin position="749"/>
        <end position="773"/>
    </location>
</feature>
<keyword evidence="3" id="KW-1185">Reference proteome</keyword>
<feature type="compositionally biased region" description="Low complexity" evidence="1">
    <location>
        <begin position="774"/>
        <end position="787"/>
    </location>
</feature>
<feature type="compositionally biased region" description="Polar residues" evidence="1">
    <location>
        <begin position="334"/>
        <end position="350"/>
    </location>
</feature>
<feature type="compositionally biased region" description="Polar residues" evidence="1">
    <location>
        <begin position="54"/>
        <end position="91"/>
    </location>
</feature>
<evidence type="ECO:0000313" key="2">
    <source>
        <dbReference type="EnsemblMetazoa" id="ACUA018362-PA"/>
    </source>
</evidence>
<feature type="compositionally biased region" description="Polar residues" evidence="1">
    <location>
        <begin position="448"/>
        <end position="468"/>
    </location>
</feature>